<dbReference type="InterPro" id="IPR005302">
    <property type="entry name" value="MoCF_Sase_C"/>
</dbReference>
<dbReference type="AlphaFoldDB" id="A0A1X1ZNH9"/>
<dbReference type="GO" id="GO:0030151">
    <property type="term" value="F:molybdenum ion binding"/>
    <property type="evidence" value="ECO:0007669"/>
    <property type="project" value="InterPro"/>
</dbReference>
<gene>
    <name evidence="2" type="ORF">AWC19_08310</name>
</gene>
<evidence type="ECO:0000313" key="2">
    <source>
        <dbReference type="EMBL" id="ORW24862.1"/>
    </source>
</evidence>
<dbReference type="STRING" id="153971.AWC19_08310"/>
<comment type="caution">
    <text evidence="2">The sequence shown here is derived from an EMBL/GenBank/DDBJ whole genome shotgun (WGS) entry which is preliminary data.</text>
</comment>
<reference evidence="2 3" key="1">
    <citation type="submission" date="2016-01" db="EMBL/GenBank/DDBJ databases">
        <title>The new phylogeny of the genus Mycobacterium.</title>
        <authorList>
            <person name="Tarcisio F."/>
            <person name="Conor M."/>
            <person name="Antonella G."/>
            <person name="Elisabetta G."/>
            <person name="Giulia F.S."/>
            <person name="Sara T."/>
            <person name="Anna F."/>
            <person name="Clotilde B."/>
            <person name="Roberto B."/>
            <person name="Veronica D.S."/>
            <person name="Fabio R."/>
            <person name="Monica P."/>
            <person name="Olivier J."/>
            <person name="Enrico T."/>
            <person name="Nicola S."/>
        </authorList>
    </citation>
    <scope>NUCLEOTIDE SEQUENCE [LARGE SCALE GENOMIC DNA]</scope>
    <source>
        <strain evidence="2 3">DSM 44572</strain>
    </source>
</reference>
<dbReference type="SUPFAM" id="SSF50800">
    <property type="entry name" value="PK beta-barrel domain-like"/>
    <property type="match status" value="1"/>
</dbReference>
<dbReference type="Proteomes" id="UP000193529">
    <property type="component" value="Unassembled WGS sequence"/>
</dbReference>
<dbReference type="InterPro" id="IPR005303">
    <property type="entry name" value="MOCOS_middle"/>
</dbReference>
<dbReference type="Pfam" id="PF03476">
    <property type="entry name" value="MOSC_N"/>
    <property type="match status" value="1"/>
</dbReference>
<proteinExistence type="predicted"/>
<dbReference type="PROSITE" id="PS51340">
    <property type="entry name" value="MOSC"/>
    <property type="match status" value="1"/>
</dbReference>
<dbReference type="InterPro" id="IPR011037">
    <property type="entry name" value="Pyrv_Knase-like_insert_dom_sf"/>
</dbReference>
<protein>
    <submittedName>
        <fullName evidence="2">Molybdenum cofactor biosysynthesis protein</fullName>
    </submittedName>
</protein>
<name>A0A1X1ZNH9_9MYCO</name>
<accession>A0A1X1ZNH9</accession>
<dbReference type="GO" id="GO:0030170">
    <property type="term" value="F:pyridoxal phosphate binding"/>
    <property type="evidence" value="ECO:0007669"/>
    <property type="project" value="InterPro"/>
</dbReference>
<keyword evidence="3" id="KW-1185">Reference proteome</keyword>
<feature type="domain" description="MOSC" evidence="1">
    <location>
        <begin position="122"/>
        <end position="280"/>
    </location>
</feature>
<dbReference type="GO" id="GO:0003824">
    <property type="term" value="F:catalytic activity"/>
    <property type="evidence" value="ECO:0007669"/>
    <property type="project" value="InterPro"/>
</dbReference>
<evidence type="ECO:0000259" key="1">
    <source>
        <dbReference type="PROSITE" id="PS51340"/>
    </source>
</evidence>
<dbReference type="EMBL" id="LQPJ01000100">
    <property type="protein sequence ID" value="ORW24862.1"/>
    <property type="molecule type" value="Genomic_DNA"/>
</dbReference>
<dbReference type="Pfam" id="PF03473">
    <property type="entry name" value="MOSC"/>
    <property type="match status" value="1"/>
</dbReference>
<evidence type="ECO:0000313" key="3">
    <source>
        <dbReference type="Proteomes" id="UP000193529"/>
    </source>
</evidence>
<organism evidence="2 3">
    <name type="scientific">Mycobacterium palustre</name>
    <dbReference type="NCBI Taxonomy" id="153971"/>
    <lineage>
        <taxon>Bacteria</taxon>
        <taxon>Bacillati</taxon>
        <taxon>Actinomycetota</taxon>
        <taxon>Actinomycetes</taxon>
        <taxon>Mycobacteriales</taxon>
        <taxon>Mycobacteriaceae</taxon>
        <taxon>Mycobacterium</taxon>
        <taxon>Mycobacterium simiae complex</taxon>
    </lineage>
</organism>
<sequence length="281" mass="30043">MEEPTSLAGPAEAEMRVESLRRYPVKSMLGETVDRMFVDEHGAEGDRRLALVDTETGYVASAKQARLWRGLLKCTANAGTGGVSIGLPDGTRLEADDPDVDEQLSHLVGRRVRLISKRPDGATVERPDPEKLLELGLDAEVGGRILQIAQATPGDSFTDDAPLHAITTATLEHIGVEALRYRPNVVVATPPGYPPYTENHWLGKGFTIGTVRLRGLPATSRCVVPTLEHGPLPRSPQALRTPALENRWNATGSGAQPCAGAYLEVVAAGVIRVGDPVTIAP</sequence>